<feature type="chain" id="PRO_5015842624" evidence="2">
    <location>
        <begin position="25"/>
        <end position="180"/>
    </location>
</feature>
<keyword evidence="1" id="KW-0472">Membrane</keyword>
<reference evidence="3 4" key="1">
    <citation type="submission" date="2018-05" db="EMBL/GenBank/DDBJ databases">
        <title>Freshwater and sediment microbial communities from various areas in North America, analyzing microbe dynamics in response to fracking.</title>
        <authorList>
            <person name="Lamendella R."/>
        </authorList>
    </citation>
    <scope>NUCLEOTIDE SEQUENCE [LARGE SCALE GENOMIC DNA]</scope>
    <source>
        <strain evidence="3 4">15_TX</strain>
    </source>
</reference>
<feature type="signal peptide" evidence="2">
    <location>
        <begin position="1"/>
        <end position="24"/>
    </location>
</feature>
<dbReference type="EMBL" id="QGTW01000004">
    <property type="protein sequence ID" value="PWW29732.1"/>
    <property type="molecule type" value="Genomic_DNA"/>
</dbReference>
<gene>
    <name evidence="3" type="ORF">DFO73_104375</name>
</gene>
<comment type="caution">
    <text evidence="3">The sequence shown here is derived from an EMBL/GenBank/DDBJ whole genome shotgun (WGS) entry which is preliminary data.</text>
</comment>
<dbReference type="AlphaFoldDB" id="A0A2V3A1Z8"/>
<evidence type="ECO:0000313" key="4">
    <source>
        <dbReference type="Proteomes" id="UP000247150"/>
    </source>
</evidence>
<organism evidence="3 4">
    <name type="scientific">Cytobacillus oceanisediminis</name>
    <dbReference type="NCBI Taxonomy" id="665099"/>
    <lineage>
        <taxon>Bacteria</taxon>
        <taxon>Bacillati</taxon>
        <taxon>Bacillota</taxon>
        <taxon>Bacilli</taxon>
        <taxon>Bacillales</taxon>
        <taxon>Bacillaceae</taxon>
        <taxon>Cytobacillus</taxon>
    </lineage>
</organism>
<name>A0A2V3A1Z8_9BACI</name>
<dbReference type="RefSeq" id="WP_258309381.1">
    <property type="nucleotide sequence ID" value="NZ_QGTW01000004.1"/>
</dbReference>
<keyword evidence="1" id="KW-1133">Transmembrane helix</keyword>
<protein>
    <submittedName>
        <fullName evidence="3">Uncharacterized protein</fullName>
    </submittedName>
</protein>
<keyword evidence="1" id="KW-0812">Transmembrane</keyword>
<feature type="transmembrane region" description="Helical" evidence="1">
    <location>
        <begin position="153"/>
        <end position="172"/>
    </location>
</feature>
<evidence type="ECO:0000256" key="2">
    <source>
        <dbReference type="SAM" id="SignalP"/>
    </source>
</evidence>
<evidence type="ECO:0000313" key="3">
    <source>
        <dbReference type="EMBL" id="PWW29732.1"/>
    </source>
</evidence>
<sequence>MKSGLYVLMAILLLLVLFINPAGASEVERGYEEELEKQLRKTVHYYNEHSFEVIDAYGMQGKVTKIVTPDDPSTSENEEVIEEYSSHIGVVFLELEQERDDLFIFKKKDFYYYDFDNEEFLTATNVLGNDSIREFFDIYVDDLEKRITPFSKFLLLFFLSFIITVPLSIMIFHNRGRSKY</sequence>
<evidence type="ECO:0000256" key="1">
    <source>
        <dbReference type="SAM" id="Phobius"/>
    </source>
</evidence>
<keyword evidence="2" id="KW-0732">Signal</keyword>
<accession>A0A2V3A1Z8</accession>
<proteinExistence type="predicted"/>
<dbReference type="Proteomes" id="UP000247150">
    <property type="component" value="Unassembled WGS sequence"/>
</dbReference>